<organism evidence="1 2">
    <name type="scientific">Aquabacterium soli</name>
    <dbReference type="NCBI Taxonomy" id="2493092"/>
    <lineage>
        <taxon>Bacteria</taxon>
        <taxon>Pseudomonadati</taxon>
        <taxon>Pseudomonadota</taxon>
        <taxon>Betaproteobacteria</taxon>
        <taxon>Burkholderiales</taxon>
        <taxon>Aquabacterium</taxon>
    </lineage>
</organism>
<protein>
    <submittedName>
        <fullName evidence="1">Uncharacterized protein</fullName>
    </submittedName>
</protein>
<evidence type="ECO:0000313" key="1">
    <source>
        <dbReference type="EMBL" id="RRS05511.1"/>
    </source>
</evidence>
<dbReference type="EMBL" id="RSED01000003">
    <property type="protein sequence ID" value="RRS05511.1"/>
    <property type="molecule type" value="Genomic_DNA"/>
</dbReference>
<reference evidence="1 2" key="1">
    <citation type="submission" date="2018-12" db="EMBL/GenBank/DDBJ databases">
        <title>The whole draft genome of Aquabacterium sp. SJQ9.</title>
        <authorList>
            <person name="Sun L."/>
            <person name="Gao X."/>
            <person name="Chen W."/>
            <person name="Huang K."/>
        </authorList>
    </citation>
    <scope>NUCLEOTIDE SEQUENCE [LARGE SCALE GENOMIC DNA]</scope>
    <source>
        <strain evidence="1 2">SJQ9</strain>
    </source>
</reference>
<dbReference type="Proteomes" id="UP000269265">
    <property type="component" value="Unassembled WGS sequence"/>
</dbReference>
<accession>A0A3R8SB22</accession>
<gene>
    <name evidence="1" type="ORF">EIP75_04700</name>
</gene>
<sequence>MTSLAEASVALVPGGGYGLDTPSAPTVDWLGFNSGTNLLDAQSASYSAGSWQVAPTSSMTGLPTGLAYTPFHVSKAGAWTVFRAILGGTLYARFDGPNGVSSGFVPVSTVANSIGWAAVDASGVARLYWPDNTGPNTVVTRTGHFTGTTWVDDGLEPGMSLYADAVAAGADGQGWLFYSYIGPYATQDQFVRHVDAVNGLGAEVRLDDPALGFSVSTRKAAAESSTAVTTVARQASVSAVCLAVRRFAAGAWSGAQCVNQLPTPATVGETYEVAANASGRALVAWRDDTGRLYASVRRVDGGWGGARLVAAMPAGEVLSDIYPSVDGSGNSIVVYRTTLIASPSRLRAVVYKEATESWGASELVDATDGSAYPRVSVAFNAQGEPGVLSFARTGSGDFEVHVSTRVDGAWSTAATPAVFATRPTFPYDITTIQRLIPFGTRGWAAFWEVSSPVGGGARRLMMATYQ</sequence>
<proteinExistence type="predicted"/>
<dbReference type="AlphaFoldDB" id="A0A3R8SB22"/>
<dbReference type="RefSeq" id="WP_125242079.1">
    <property type="nucleotide sequence ID" value="NZ_RSED01000003.1"/>
</dbReference>
<keyword evidence="2" id="KW-1185">Reference proteome</keyword>
<name>A0A3R8SB22_9BURK</name>
<comment type="caution">
    <text evidence="1">The sequence shown here is derived from an EMBL/GenBank/DDBJ whole genome shotgun (WGS) entry which is preliminary data.</text>
</comment>
<evidence type="ECO:0000313" key="2">
    <source>
        <dbReference type="Proteomes" id="UP000269265"/>
    </source>
</evidence>